<proteinExistence type="predicted"/>
<keyword evidence="1" id="KW-1133">Transmembrane helix</keyword>
<dbReference type="Gene3D" id="2.60.40.10">
    <property type="entry name" value="Immunoglobulins"/>
    <property type="match status" value="1"/>
</dbReference>
<protein>
    <recommendedName>
        <fullName evidence="3">Peptidase C13 family protein</fullName>
    </recommendedName>
</protein>
<dbReference type="InterPro" id="IPR013783">
    <property type="entry name" value="Ig-like_fold"/>
</dbReference>
<sequence length="564" mass="61457">MKQFYNKIFIFLILFSSLGIVGAIHIEKPNSIEERNGVPETAAVSANLAAWIVVAGDRSDHDKLSYIRNGCNEVYEALNNRGFAASDIYYLDPWYSTVSNPLSPYRDANSTKANIQYAIETWAAGKVDSTHGLGIYLFDHGGTGYMCLPGPELYDTELNTYLDNLETSTGVNRIIIIYEACHSGSFINPVSKDNRIVVTATDITHNSYVNAGNDWAVFSESFWSSILQCKTIGTAFEDAVADVAALGYGSTQIPWIDDNHDETGNEVDSTGNLPNGGDGSDALNVWIGSGINCPLIFILIRPLRYYIPFQPIFIPVWVVIDSDSVIDRVYARVVPPNWVPPIGEPEDLQGAEGTALVDDTGIQLNLLFDSDGDGNFTGNLYYRNNPGFWDDEGDYKINFIAETQEGVIAKIESTVVTENPTGTPPPDTTTPSISITAPSPNAAISGIVDIIAKGDDDQVLNKIQIYVDGDLVKEEIMPAYLPYPEAIYNLNSSQYSSGLHIISATAFDGAGNNNTASIVVNIGARAIPGFDIPILIIGSILGIISIFAIKFKNGLRKKLKNYRN</sequence>
<evidence type="ECO:0000313" key="2">
    <source>
        <dbReference type="EMBL" id="KKM76714.1"/>
    </source>
</evidence>
<gene>
    <name evidence="2" type="ORF">LCGC14_1377360</name>
</gene>
<dbReference type="Gene3D" id="3.40.50.1460">
    <property type="match status" value="1"/>
</dbReference>
<dbReference type="AlphaFoldDB" id="A0A0F9K3N7"/>
<dbReference type="GO" id="GO:0006508">
    <property type="term" value="P:proteolysis"/>
    <property type="evidence" value="ECO:0007669"/>
    <property type="project" value="InterPro"/>
</dbReference>
<accession>A0A0F9K3N7</accession>
<organism evidence="2">
    <name type="scientific">marine sediment metagenome</name>
    <dbReference type="NCBI Taxonomy" id="412755"/>
    <lineage>
        <taxon>unclassified sequences</taxon>
        <taxon>metagenomes</taxon>
        <taxon>ecological metagenomes</taxon>
    </lineage>
</organism>
<keyword evidence="1" id="KW-0472">Membrane</keyword>
<name>A0A0F9K3N7_9ZZZZ</name>
<dbReference type="Pfam" id="PF01650">
    <property type="entry name" value="Peptidase_C13"/>
    <property type="match status" value="1"/>
</dbReference>
<evidence type="ECO:0008006" key="3">
    <source>
        <dbReference type="Google" id="ProtNLM"/>
    </source>
</evidence>
<comment type="caution">
    <text evidence="2">The sequence shown here is derived from an EMBL/GenBank/DDBJ whole genome shotgun (WGS) entry which is preliminary data.</text>
</comment>
<feature type="transmembrane region" description="Helical" evidence="1">
    <location>
        <begin position="532"/>
        <end position="551"/>
    </location>
</feature>
<dbReference type="EMBL" id="LAZR01008759">
    <property type="protein sequence ID" value="KKM76714.1"/>
    <property type="molecule type" value="Genomic_DNA"/>
</dbReference>
<dbReference type="Pfam" id="PF17957">
    <property type="entry name" value="Big_7"/>
    <property type="match status" value="1"/>
</dbReference>
<dbReference type="InterPro" id="IPR001096">
    <property type="entry name" value="Peptidase_C13"/>
</dbReference>
<dbReference type="GO" id="GO:0008233">
    <property type="term" value="F:peptidase activity"/>
    <property type="evidence" value="ECO:0007669"/>
    <property type="project" value="InterPro"/>
</dbReference>
<evidence type="ECO:0000256" key="1">
    <source>
        <dbReference type="SAM" id="Phobius"/>
    </source>
</evidence>
<reference evidence="2" key="1">
    <citation type="journal article" date="2015" name="Nature">
        <title>Complex archaea that bridge the gap between prokaryotes and eukaryotes.</title>
        <authorList>
            <person name="Spang A."/>
            <person name="Saw J.H."/>
            <person name="Jorgensen S.L."/>
            <person name="Zaremba-Niedzwiedzka K."/>
            <person name="Martijn J."/>
            <person name="Lind A.E."/>
            <person name="van Eijk R."/>
            <person name="Schleper C."/>
            <person name="Guy L."/>
            <person name="Ettema T.J."/>
        </authorList>
    </citation>
    <scope>NUCLEOTIDE SEQUENCE</scope>
</reference>
<keyword evidence="1" id="KW-0812">Transmembrane</keyword>